<organism evidence="5 6">
    <name type="scientific">Seohaeicola zhoushanensis</name>
    <dbReference type="NCBI Taxonomy" id="1569283"/>
    <lineage>
        <taxon>Bacteria</taxon>
        <taxon>Pseudomonadati</taxon>
        <taxon>Pseudomonadota</taxon>
        <taxon>Alphaproteobacteria</taxon>
        <taxon>Rhodobacterales</taxon>
        <taxon>Roseobacteraceae</taxon>
        <taxon>Seohaeicola</taxon>
    </lineage>
</organism>
<proteinExistence type="inferred from homology"/>
<dbReference type="GO" id="GO:0046951">
    <property type="term" value="P:ketone body biosynthetic process"/>
    <property type="evidence" value="ECO:0007669"/>
    <property type="project" value="TreeGrafter"/>
</dbReference>
<dbReference type="PANTHER" id="PTHR42738">
    <property type="entry name" value="HYDROXYMETHYLGLUTARYL-COA LYASE"/>
    <property type="match status" value="1"/>
</dbReference>
<evidence type="ECO:0000256" key="2">
    <source>
        <dbReference type="ARBA" id="ARBA00022723"/>
    </source>
</evidence>
<dbReference type="InterPro" id="IPR043594">
    <property type="entry name" value="HMGL"/>
</dbReference>
<dbReference type="SUPFAM" id="SSF51569">
    <property type="entry name" value="Aldolase"/>
    <property type="match status" value="1"/>
</dbReference>
<dbReference type="EMBL" id="BNCJ01000021">
    <property type="protein sequence ID" value="GHF68535.1"/>
    <property type="molecule type" value="Genomic_DNA"/>
</dbReference>
<reference evidence="5" key="1">
    <citation type="journal article" date="2014" name="Int. J. Syst. Evol. Microbiol.">
        <title>Complete genome sequence of Corynebacterium casei LMG S-19264T (=DSM 44701T), isolated from a smear-ripened cheese.</title>
        <authorList>
            <consortium name="US DOE Joint Genome Institute (JGI-PGF)"/>
            <person name="Walter F."/>
            <person name="Albersmeier A."/>
            <person name="Kalinowski J."/>
            <person name="Ruckert C."/>
        </authorList>
    </citation>
    <scope>NUCLEOTIDE SEQUENCE</scope>
    <source>
        <strain evidence="5">KCTC 42650</strain>
    </source>
</reference>
<evidence type="ECO:0000313" key="6">
    <source>
        <dbReference type="Proteomes" id="UP000626220"/>
    </source>
</evidence>
<dbReference type="GO" id="GO:0006552">
    <property type="term" value="P:L-leucine catabolic process"/>
    <property type="evidence" value="ECO:0007669"/>
    <property type="project" value="TreeGrafter"/>
</dbReference>
<sequence>MSGTRPAKVEIVDVCARDGLQNDKVMVSTADKLDLVRRLAGAGLRRIEATSFVNPKRVPQMADADAVLEGLAGMRDLSVSALVLNEKGFRRALEHRLDEITFVIPLTQTMAERNQGTTPEALADSWRSIARPAAQAGLFRSVTIAVAFGCPFEGRVDPAAISALAARIADAGADEISLADTIGVAAPAEIEEGFARLAEAAPGLAMRAHLHNTRNTGYANADAAIRAGVSTLDASLGGLGGCPFAPGATGNIATEDLAYMLDRSGVQSGLDQAALREAALWLEGIMGRRLPGQLAHVGPAPQPQLAA</sequence>
<feature type="domain" description="Pyruvate carboxyltransferase" evidence="4">
    <location>
        <begin position="9"/>
        <end position="276"/>
    </location>
</feature>
<name>A0A8J3H2R2_9RHOB</name>
<comment type="caution">
    <text evidence="5">The sequence shown here is derived from an EMBL/GenBank/DDBJ whole genome shotgun (WGS) entry which is preliminary data.</text>
</comment>
<evidence type="ECO:0000313" key="5">
    <source>
        <dbReference type="EMBL" id="GHF68535.1"/>
    </source>
</evidence>
<dbReference type="InterPro" id="IPR013785">
    <property type="entry name" value="Aldolase_TIM"/>
</dbReference>
<dbReference type="Gene3D" id="3.20.20.70">
    <property type="entry name" value="Aldolase class I"/>
    <property type="match status" value="1"/>
</dbReference>
<evidence type="ECO:0000256" key="1">
    <source>
        <dbReference type="ARBA" id="ARBA00009405"/>
    </source>
</evidence>
<comment type="similarity">
    <text evidence="1">Belongs to the HMG-CoA lyase family.</text>
</comment>
<dbReference type="PROSITE" id="PS50991">
    <property type="entry name" value="PYR_CT"/>
    <property type="match status" value="1"/>
</dbReference>
<dbReference type="CDD" id="cd07938">
    <property type="entry name" value="DRE_TIM_HMGL"/>
    <property type="match status" value="1"/>
</dbReference>
<evidence type="ECO:0000256" key="3">
    <source>
        <dbReference type="ARBA" id="ARBA00023239"/>
    </source>
</evidence>
<dbReference type="GO" id="GO:0004419">
    <property type="term" value="F:hydroxymethylglutaryl-CoA lyase activity"/>
    <property type="evidence" value="ECO:0007669"/>
    <property type="project" value="TreeGrafter"/>
</dbReference>
<accession>A0A8J3H2R2</accession>
<gene>
    <name evidence="5" type="ORF">GCM10017056_44590</name>
</gene>
<keyword evidence="2" id="KW-0479">Metal-binding</keyword>
<dbReference type="GO" id="GO:0046872">
    <property type="term" value="F:metal ion binding"/>
    <property type="evidence" value="ECO:0007669"/>
    <property type="project" value="UniProtKB-KW"/>
</dbReference>
<dbReference type="PANTHER" id="PTHR42738:SF7">
    <property type="entry name" value="HYDROXYMETHYLGLUTARYL-COA LYASE"/>
    <property type="match status" value="1"/>
</dbReference>
<keyword evidence="6" id="KW-1185">Reference proteome</keyword>
<dbReference type="NCBIfam" id="NF004283">
    <property type="entry name" value="PRK05692.1"/>
    <property type="match status" value="1"/>
</dbReference>
<protein>
    <submittedName>
        <fullName evidence="5">Hydroxymethylglutaryl-CoA lyase</fullName>
    </submittedName>
</protein>
<dbReference type="Proteomes" id="UP000626220">
    <property type="component" value="Unassembled WGS sequence"/>
</dbReference>
<dbReference type="Pfam" id="PF00682">
    <property type="entry name" value="HMGL-like"/>
    <property type="match status" value="1"/>
</dbReference>
<dbReference type="AlphaFoldDB" id="A0A8J3H2R2"/>
<evidence type="ECO:0000259" key="4">
    <source>
        <dbReference type="PROSITE" id="PS50991"/>
    </source>
</evidence>
<keyword evidence="3 5" id="KW-0456">Lyase</keyword>
<dbReference type="RefSeq" id="WP_189682344.1">
    <property type="nucleotide sequence ID" value="NZ_BNCJ01000021.1"/>
</dbReference>
<dbReference type="InterPro" id="IPR000891">
    <property type="entry name" value="PYR_CT"/>
</dbReference>
<reference evidence="5" key="2">
    <citation type="submission" date="2020-09" db="EMBL/GenBank/DDBJ databases">
        <authorList>
            <person name="Sun Q."/>
            <person name="Kim S."/>
        </authorList>
    </citation>
    <scope>NUCLEOTIDE SEQUENCE</scope>
    <source>
        <strain evidence="5">KCTC 42650</strain>
    </source>
</reference>